<organism evidence="2 3">
    <name type="scientific">Nocardia vermiculata</name>
    <dbReference type="NCBI Taxonomy" id="257274"/>
    <lineage>
        <taxon>Bacteria</taxon>
        <taxon>Bacillati</taxon>
        <taxon>Actinomycetota</taxon>
        <taxon>Actinomycetes</taxon>
        <taxon>Mycobacteriales</taxon>
        <taxon>Nocardiaceae</taxon>
        <taxon>Nocardia</taxon>
    </lineage>
</organism>
<dbReference type="InterPro" id="IPR032710">
    <property type="entry name" value="NTF2-like_dom_sf"/>
</dbReference>
<name>A0A846YAR6_9NOCA</name>
<evidence type="ECO:0000259" key="1">
    <source>
        <dbReference type="Pfam" id="PF14534"/>
    </source>
</evidence>
<dbReference type="RefSeq" id="WP_067879967.1">
    <property type="nucleotide sequence ID" value="NZ_JAAXOP010000027.1"/>
</dbReference>
<gene>
    <name evidence="2" type="ORF">HGA08_29295</name>
</gene>
<dbReference type="Proteomes" id="UP000565711">
    <property type="component" value="Unassembled WGS sequence"/>
</dbReference>
<reference evidence="2 3" key="1">
    <citation type="submission" date="2020-04" db="EMBL/GenBank/DDBJ databases">
        <title>MicrobeNet Type strains.</title>
        <authorList>
            <person name="Nicholson A.C."/>
        </authorList>
    </citation>
    <scope>NUCLEOTIDE SEQUENCE [LARGE SCALE GENOMIC DNA]</scope>
    <source>
        <strain evidence="2 3">JCM 12354</strain>
    </source>
</reference>
<feature type="domain" description="DUF4440" evidence="1">
    <location>
        <begin position="8"/>
        <end position="123"/>
    </location>
</feature>
<dbReference type="EMBL" id="JAAXOP010000027">
    <property type="protein sequence ID" value="NKY54288.1"/>
    <property type="molecule type" value="Genomic_DNA"/>
</dbReference>
<dbReference type="InterPro" id="IPR011944">
    <property type="entry name" value="Steroid_delta5-4_isomerase"/>
</dbReference>
<evidence type="ECO:0000313" key="2">
    <source>
        <dbReference type="EMBL" id="NKY54288.1"/>
    </source>
</evidence>
<evidence type="ECO:0000313" key="3">
    <source>
        <dbReference type="Proteomes" id="UP000565711"/>
    </source>
</evidence>
<dbReference type="Gene3D" id="3.10.450.50">
    <property type="match status" value="1"/>
</dbReference>
<accession>A0A846YAR6</accession>
<dbReference type="InterPro" id="IPR027843">
    <property type="entry name" value="DUF4440"/>
</dbReference>
<dbReference type="Pfam" id="PF14534">
    <property type="entry name" value="DUF4440"/>
    <property type="match status" value="1"/>
</dbReference>
<dbReference type="NCBIfam" id="TIGR02246">
    <property type="entry name" value="SgcJ/EcaC family oxidoreductase"/>
    <property type="match status" value="1"/>
</dbReference>
<proteinExistence type="predicted"/>
<comment type="caution">
    <text evidence="2">The sequence shown here is derived from an EMBL/GenBank/DDBJ whole genome shotgun (WGS) entry which is preliminary data.</text>
</comment>
<sequence length="145" mass="16743">MDADQHEIRRLLDRYTELWVRHDMSEWGELFTEDCDFITHRGIWWRSRAANVVGHEDVPESVLTQKHNYSQSILDIQPLGPDVMLVHTEWSWPDHVLPGSTVGEDRRGIITAVLVKREGCWLIRAVHNTRLNGLDDFTADAIAST</sequence>
<dbReference type="AlphaFoldDB" id="A0A846YAR6"/>
<protein>
    <submittedName>
        <fullName evidence="2">SgcJ/EcaC family oxidoreductase</fullName>
    </submittedName>
</protein>
<dbReference type="SUPFAM" id="SSF54427">
    <property type="entry name" value="NTF2-like"/>
    <property type="match status" value="1"/>
</dbReference>
<keyword evidence="3" id="KW-1185">Reference proteome</keyword>